<dbReference type="PANTHER" id="PTHR32075">
    <property type="entry name" value="ISWI CHROMATIN-REMODELING COMPLEX SUBUNIT YPL216W-RELATED"/>
    <property type="match status" value="1"/>
</dbReference>
<dbReference type="OrthoDB" id="332390at2759"/>
<feature type="compositionally biased region" description="Low complexity" evidence="4">
    <location>
        <begin position="602"/>
        <end position="630"/>
    </location>
</feature>
<dbReference type="GO" id="GO:0005634">
    <property type="term" value="C:nucleus"/>
    <property type="evidence" value="ECO:0007669"/>
    <property type="project" value="UniProtKB-SubCell"/>
</dbReference>
<evidence type="ECO:0000313" key="8">
    <source>
        <dbReference type="Proteomes" id="UP000242474"/>
    </source>
</evidence>
<reference evidence="7 8" key="1">
    <citation type="journal article" date="2015" name="Genome Biol. Evol.">
        <title>Phylogenomic analyses indicate that early fungi evolved digesting cell walls of algal ancestors of land plants.</title>
        <authorList>
            <person name="Chang Y."/>
            <person name="Wang S."/>
            <person name="Sekimoto S."/>
            <person name="Aerts A.L."/>
            <person name="Choi C."/>
            <person name="Clum A."/>
            <person name="LaButti K.M."/>
            <person name="Lindquist E.A."/>
            <person name="Yee Ngan C."/>
            <person name="Ohm R.A."/>
            <person name="Salamov A.A."/>
            <person name="Grigoriev I.V."/>
            <person name="Spatafora J.W."/>
            <person name="Berbee M.L."/>
        </authorList>
    </citation>
    <scope>NUCLEOTIDE SEQUENCE [LARGE SCALE GENOMIC DNA]</scope>
    <source>
        <strain evidence="7 8">NRRL 1564</strain>
    </source>
</reference>
<feature type="region of interest" description="Disordered" evidence="4">
    <location>
        <begin position="800"/>
        <end position="844"/>
    </location>
</feature>
<feature type="region of interest" description="Disordered" evidence="4">
    <location>
        <begin position="517"/>
        <end position="664"/>
    </location>
</feature>
<dbReference type="EMBL" id="KZ303529">
    <property type="protein sequence ID" value="PIA13641.1"/>
    <property type="molecule type" value="Genomic_DNA"/>
</dbReference>
<feature type="compositionally biased region" description="Basic residues" evidence="4">
    <location>
        <begin position="643"/>
        <end position="653"/>
    </location>
</feature>
<feature type="region of interest" description="Disordered" evidence="4">
    <location>
        <begin position="392"/>
        <end position="411"/>
    </location>
</feature>
<dbReference type="AlphaFoldDB" id="A0A2G5B3S8"/>
<feature type="compositionally biased region" description="Basic and acidic residues" evidence="4">
    <location>
        <begin position="393"/>
        <end position="407"/>
    </location>
</feature>
<evidence type="ECO:0000313" key="7">
    <source>
        <dbReference type="EMBL" id="PIA13641.1"/>
    </source>
</evidence>
<dbReference type="Pfam" id="PF15613">
    <property type="entry name" value="WSD"/>
    <property type="match status" value="1"/>
</dbReference>
<dbReference type="Pfam" id="PF10537">
    <property type="entry name" value="WAC_Acf1_DNA_bd"/>
    <property type="match status" value="1"/>
</dbReference>
<dbReference type="PROSITE" id="PS51136">
    <property type="entry name" value="WAC"/>
    <property type="match status" value="1"/>
</dbReference>
<dbReference type="GO" id="GO:0000781">
    <property type="term" value="C:chromosome, telomeric region"/>
    <property type="evidence" value="ECO:0007669"/>
    <property type="project" value="GOC"/>
</dbReference>
<dbReference type="InterPro" id="IPR013136">
    <property type="entry name" value="WSTF_Acf1_Cbp146"/>
</dbReference>
<dbReference type="GO" id="GO:0031509">
    <property type="term" value="P:subtelomeric heterochromatin formation"/>
    <property type="evidence" value="ECO:0007669"/>
    <property type="project" value="TreeGrafter"/>
</dbReference>
<evidence type="ECO:0000256" key="2">
    <source>
        <dbReference type="ARBA" id="ARBA00023242"/>
    </source>
</evidence>
<accession>A0A2G5B3S8</accession>
<evidence type="ECO:0000259" key="6">
    <source>
        <dbReference type="PROSITE" id="PS51136"/>
    </source>
</evidence>
<proteinExistence type="predicted"/>
<feature type="compositionally biased region" description="Basic and acidic residues" evidence="4">
    <location>
        <begin position="817"/>
        <end position="844"/>
    </location>
</feature>
<sequence length="1156" mass="130505">MPLLEGRVVEPVPHPENITNNHTQGWEIGFTGERFSDYDKFLGRMALYQRPIWTCQYSGRSSMTYEQAQLEERAVQQQQTGIGFSDQLVREMLQFLSQSTLSITQAVDALFYRFQYDFYMGEHIDVKYPDTGGAMYECFVVEIGPLPQKPTLGEFSAGDKSYVIGDNDRTRLSSPAPTSAVIARLGDNADSLIAHEERKHRIYTVRLYDVDGNPINDSDISVSATELSRSRNVFTKVGLRQFLDQHMRRDPRANCPWVIRPEWRERFHIPYMFAGAARILRSVRVPKRVSDVFSEQTMEQPVFPSNGVTQIGNTNRKLVVDPYADERDTGVKPVRKFPADDLEHLQYQHAHFAQSLLWALRRKHEKANVKETGKTPTHRQITDFFAVSANGTDGKEKIENGAETKEEKEEEELQNRWPVPLCEWQVPKELVSRVLAMYMFVSCFSTPLKLDPYPLDYFETALVQVTAEADTHNRAPTSSVYRETVIALLNSLIADRQHNQQDPTNVAARIVVMTKDQDGHMSEPEDLQTTSVEEINGEKSGGGEEEAKLNDTMDVDVVDEDAVVKRERNARDELPPVGRHATRRVAQGSAKSRLITRRGRTQRGSLLSGSSSIASSDSSDDSVASTATAGSRRRGGRNGRSARNSKRVRRRGSSRAATPPRDVNKVEDAVVAELANMRGHRLLRHLSRTWAKESVGSSRAGWAARLAGWIIEASYDYAELVPVREALWAAANLEVADVEAVLWNALDMEARLLLLELLVAECTNNESIRAYLDSCAETTADLKRERLELRRELKRLTEQTEELNRADAAQQKLQGASREEARRQQEEETQRQRERRRLGESERQQRRRLDYVERELRRNSVGRLAPLGSDRFFNRYYFLDGIGSCPATGGTGRILMQPAQPSERDEVLQGLAPYVASNWALHLPPPWSAGLHVAPRDMQLSADVPADAKQIRLASNGDLWGYYATTAQVDKLRRWLDPRGRREAALLAELDLLQAPVAASMRRRCQALEQSFTARLRAREHLCDQISAHMDAVTLSEDTEPDEQLANLNRELAAIDSTHVPSALLPPTMALEQQEEDKPENGILNGVANGVDQNNYSSRASSVDPPSSVEQQSGALQNNLSKRLVAPRRRGRPKRGTQRFKTYMDEFLAYKNTLFS</sequence>
<feature type="region of interest" description="Disordered" evidence="4">
    <location>
        <begin position="1074"/>
        <end position="1137"/>
    </location>
</feature>
<feature type="compositionally biased region" description="Basic and acidic residues" evidence="4">
    <location>
        <begin position="541"/>
        <end position="551"/>
    </location>
</feature>
<feature type="compositionally biased region" description="Basic residues" evidence="4">
    <location>
        <begin position="1125"/>
        <end position="1137"/>
    </location>
</feature>
<dbReference type="PROSITE" id="PS50827">
    <property type="entry name" value="DDT"/>
    <property type="match status" value="1"/>
</dbReference>
<dbReference type="GO" id="GO:0000785">
    <property type="term" value="C:chromatin"/>
    <property type="evidence" value="ECO:0007669"/>
    <property type="project" value="UniProtKB-ARBA"/>
</dbReference>
<feature type="domain" description="DDT" evidence="5">
    <location>
        <begin position="428"/>
        <end position="498"/>
    </location>
</feature>
<feature type="compositionally biased region" description="Low complexity" evidence="4">
    <location>
        <begin position="1097"/>
        <end position="1109"/>
    </location>
</feature>
<evidence type="ECO:0000259" key="5">
    <source>
        <dbReference type="PROSITE" id="PS50827"/>
    </source>
</evidence>
<dbReference type="STRING" id="763665.A0A2G5B3S8"/>
<dbReference type="PANTHER" id="PTHR32075:SF6">
    <property type="entry name" value="ISWI CHROMATIN-REMODELING COMPLEX SUBUNIT YPL216W-RELATED"/>
    <property type="match status" value="1"/>
</dbReference>
<keyword evidence="8" id="KW-1185">Reference proteome</keyword>
<name>A0A2G5B3S8_COERN</name>
<dbReference type="Pfam" id="PF02791">
    <property type="entry name" value="DDT"/>
    <property type="match status" value="1"/>
</dbReference>
<evidence type="ECO:0008006" key="9">
    <source>
        <dbReference type="Google" id="ProtNLM"/>
    </source>
</evidence>
<keyword evidence="2 3" id="KW-0539">Nucleus</keyword>
<feature type="compositionally biased region" description="Polar residues" evidence="4">
    <location>
        <begin position="1110"/>
        <end position="1121"/>
    </location>
</feature>
<evidence type="ECO:0000256" key="3">
    <source>
        <dbReference type="PROSITE-ProRule" id="PRU00475"/>
    </source>
</evidence>
<protein>
    <recommendedName>
        <fullName evidence="9">WAC domain-containing protein</fullName>
    </recommendedName>
</protein>
<comment type="subcellular location">
    <subcellularLocation>
        <location evidence="1 3">Nucleus</location>
    </subcellularLocation>
</comment>
<organism evidence="7 8">
    <name type="scientific">Coemansia reversa (strain ATCC 12441 / NRRL 1564)</name>
    <dbReference type="NCBI Taxonomy" id="763665"/>
    <lineage>
        <taxon>Eukaryota</taxon>
        <taxon>Fungi</taxon>
        <taxon>Fungi incertae sedis</taxon>
        <taxon>Zoopagomycota</taxon>
        <taxon>Kickxellomycotina</taxon>
        <taxon>Kickxellomycetes</taxon>
        <taxon>Kickxellales</taxon>
        <taxon>Kickxellaceae</taxon>
        <taxon>Coemansia</taxon>
    </lineage>
</organism>
<dbReference type="Proteomes" id="UP000242474">
    <property type="component" value="Unassembled WGS sequence"/>
</dbReference>
<feature type="compositionally biased region" description="Basic and acidic residues" evidence="4">
    <location>
        <begin position="562"/>
        <end position="574"/>
    </location>
</feature>
<dbReference type="InterPro" id="IPR018501">
    <property type="entry name" value="DDT_dom"/>
</dbReference>
<evidence type="ECO:0000256" key="1">
    <source>
        <dbReference type="ARBA" id="ARBA00004123"/>
    </source>
</evidence>
<evidence type="ECO:0000256" key="4">
    <source>
        <dbReference type="SAM" id="MobiDB-lite"/>
    </source>
</evidence>
<gene>
    <name evidence="7" type="ORF">COEREDRAFT_83341</name>
</gene>
<feature type="domain" description="WAC" evidence="6">
    <location>
        <begin position="23"/>
        <end position="131"/>
    </location>
</feature>
<dbReference type="InterPro" id="IPR028941">
    <property type="entry name" value="WHIM2_dom"/>
</dbReference>